<dbReference type="AlphaFoldDB" id="A0A1U9YW27"/>
<evidence type="ECO:0000259" key="3">
    <source>
        <dbReference type="SMART" id="SM00822"/>
    </source>
</evidence>
<evidence type="ECO:0000313" key="5">
    <source>
        <dbReference type="Proteomes" id="UP000191135"/>
    </source>
</evidence>
<reference evidence="4 5" key="1">
    <citation type="submission" date="2017-03" db="EMBL/GenBank/DDBJ databases">
        <title>Foreign affairs: Plasmid Transfer between Roseobacters and Rhizobia.</title>
        <authorList>
            <person name="Bartling P."/>
            <person name="Bunk B."/>
            <person name="Overmann J."/>
            <person name="Brinkmann H."/>
            <person name="Petersen J."/>
        </authorList>
    </citation>
    <scope>NUCLEOTIDE SEQUENCE [LARGE SCALE GENOMIC DNA]</scope>
    <source>
        <strain evidence="4 5">MACL11</strain>
    </source>
</reference>
<evidence type="ECO:0000256" key="1">
    <source>
        <dbReference type="ARBA" id="ARBA00023002"/>
    </source>
</evidence>
<dbReference type="SUPFAM" id="SSF51735">
    <property type="entry name" value="NAD(P)-binding Rossmann-fold domains"/>
    <property type="match status" value="1"/>
</dbReference>
<dbReference type="PANTHER" id="PTHR10366:SF564">
    <property type="entry name" value="STEROL-4-ALPHA-CARBOXYLATE 3-DEHYDROGENASE, DECARBOXYLATING"/>
    <property type="match status" value="1"/>
</dbReference>
<dbReference type="Gene3D" id="3.40.50.720">
    <property type="entry name" value="NAD(P)-binding Rossmann-like Domain"/>
    <property type="match status" value="1"/>
</dbReference>
<dbReference type="InterPro" id="IPR057326">
    <property type="entry name" value="KR_dom"/>
</dbReference>
<dbReference type="PANTHER" id="PTHR10366">
    <property type="entry name" value="NAD DEPENDENT EPIMERASE/DEHYDRATASE"/>
    <property type="match status" value="1"/>
</dbReference>
<evidence type="ECO:0000256" key="2">
    <source>
        <dbReference type="ARBA" id="ARBA00023445"/>
    </source>
</evidence>
<dbReference type="InterPro" id="IPR050425">
    <property type="entry name" value="NAD(P)_dehydrat-like"/>
</dbReference>
<dbReference type="STRING" id="1122214.Mame_00272"/>
<keyword evidence="1" id="KW-0560">Oxidoreductase</keyword>
<dbReference type="RefSeq" id="WP_018064733.1">
    <property type="nucleotide sequence ID" value="NZ_AQWH01000008.1"/>
</dbReference>
<dbReference type="KEGG" id="mmed:Mame_00272"/>
<organism evidence="4 5">
    <name type="scientific">Martelella mediterranea DSM 17316</name>
    <dbReference type="NCBI Taxonomy" id="1122214"/>
    <lineage>
        <taxon>Bacteria</taxon>
        <taxon>Pseudomonadati</taxon>
        <taxon>Pseudomonadota</taxon>
        <taxon>Alphaproteobacteria</taxon>
        <taxon>Hyphomicrobiales</taxon>
        <taxon>Aurantimonadaceae</taxon>
        <taxon>Martelella</taxon>
    </lineage>
</organism>
<evidence type="ECO:0000313" key="4">
    <source>
        <dbReference type="EMBL" id="AQZ49655.1"/>
    </source>
</evidence>
<gene>
    <name evidence="4" type="ORF">Mame_00272</name>
</gene>
<dbReference type="OrthoDB" id="9778052at2"/>
<dbReference type="InterPro" id="IPR036291">
    <property type="entry name" value="NAD(P)-bd_dom_sf"/>
</dbReference>
<name>A0A1U9YW27_9HYPH</name>
<dbReference type="InterPro" id="IPR001509">
    <property type="entry name" value="Epimerase_deHydtase"/>
</dbReference>
<keyword evidence="5" id="KW-1185">Reference proteome</keyword>
<sequence>MNDIVLLTGITGFLGGHIAVELLNAGYSVRGSLRNPGANGERAEATRKALEEAGADTARLEFVTLDLTEDEGWFDAAHGARFVIHSASPFVTTMPKDPDELVYPAVSGTERALGAARRAGVERVVLTSSSVAIVNGRGPTSRKNALGPDDWPNPDEGRLNAYQLSKVLAERKAWEIAEHDGLALAVINPGFILGPLLDDDPGTSGALFVRLMKGDVPMLPRLHLHMVDVRDLARIHVAALTAPDALGKRNPAAFFEMDIAGLAATLAREVPERADRIPKRKAPDFLVRFLALFDGDIRANINELGYAPALDSSRGAALLGRPPRSADTMIGDMGRSLVARGLA</sequence>
<dbReference type="eggNOG" id="COG0451">
    <property type="taxonomic scope" value="Bacteria"/>
</dbReference>
<dbReference type="Proteomes" id="UP000191135">
    <property type="component" value="Chromosome"/>
</dbReference>
<feature type="domain" description="Ketoreductase" evidence="3">
    <location>
        <begin position="3"/>
        <end position="157"/>
    </location>
</feature>
<dbReference type="Pfam" id="PF01370">
    <property type="entry name" value="Epimerase"/>
    <property type="match status" value="1"/>
</dbReference>
<dbReference type="EMBL" id="CP020330">
    <property type="protein sequence ID" value="AQZ49655.1"/>
    <property type="molecule type" value="Genomic_DNA"/>
</dbReference>
<accession>A0A1U9YW27</accession>
<dbReference type="SMART" id="SM00822">
    <property type="entry name" value="PKS_KR"/>
    <property type="match status" value="1"/>
</dbReference>
<proteinExistence type="inferred from homology"/>
<comment type="similarity">
    <text evidence="2">Belongs to the NAD(P)-dependent epimerase/dehydratase family. Dihydroflavonol-4-reductase subfamily.</text>
</comment>
<dbReference type="GO" id="GO:0016616">
    <property type="term" value="F:oxidoreductase activity, acting on the CH-OH group of donors, NAD or NADP as acceptor"/>
    <property type="evidence" value="ECO:0007669"/>
    <property type="project" value="TreeGrafter"/>
</dbReference>
<protein>
    <submittedName>
        <fullName evidence="4">Cholesterol dehydrogenase</fullName>
    </submittedName>
</protein>